<sequence length="63" mass="6984">MRKVIAYFIKHSVAVNVVVVGFVIFGIFGMLSLKSSFFPLTDSKIININATYPGASPQFLEEM</sequence>
<keyword evidence="1" id="KW-0472">Membrane</keyword>
<reference evidence="2 3" key="1">
    <citation type="submission" date="2020-11" db="EMBL/GenBank/DDBJ databases">
        <title>P. mediterranea TC4 genome.</title>
        <authorList>
            <person name="Molmeret M."/>
        </authorList>
    </citation>
    <scope>NUCLEOTIDE SEQUENCE [LARGE SCALE GENOMIC DNA]</scope>
    <source>
        <strain evidence="2 3">TC4</strain>
    </source>
</reference>
<evidence type="ECO:0000313" key="2">
    <source>
        <dbReference type="EMBL" id="MBF4984113.1"/>
    </source>
</evidence>
<keyword evidence="3" id="KW-1185">Reference proteome</keyword>
<dbReference type="Gene3D" id="3.30.70.1430">
    <property type="entry name" value="Multidrug efflux transporter AcrB pore domain"/>
    <property type="match status" value="1"/>
</dbReference>
<keyword evidence="1" id="KW-0812">Transmembrane</keyword>
<keyword evidence="1" id="KW-1133">Transmembrane helix</keyword>
<dbReference type="Pfam" id="PF00873">
    <property type="entry name" value="ACR_tran"/>
    <property type="match status" value="1"/>
</dbReference>
<gene>
    <name evidence="2" type="ORF">FNJ87_07165</name>
</gene>
<evidence type="ECO:0000256" key="1">
    <source>
        <dbReference type="SAM" id="Phobius"/>
    </source>
</evidence>
<evidence type="ECO:0000313" key="3">
    <source>
        <dbReference type="Proteomes" id="UP001194729"/>
    </source>
</evidence>
<comment type="caution">
    <text evidence="2">The sequence shown here is derived from an EMBL/GenBank/DDBJ whole genome shotgun (WGS) entry which is preliminary data.</text>
</comment>
<name>A0ABS0A5P0_9FLAO</name>
<dbReference type="Proteomes" id="UP001194729">
    <property type="component" value="Unassembled WGS sequence"/>
</dbReference>
<dbReference type="InterPro" id="IPR001036">
    <property type="entry name" value="Acrflvin-R"/>
</dbReference>
<organism evidence="2 3">
    <name type="scientific">Nonlabens mediterrranea</name>
    <dbReference type="NCBI Taxonomy" id="1419947"/>
    <lineage>
        <taxon>Bacteria</taxon>
        <taxon>Pseudomonadati</taxon>
        <taxon>Bacteroidota</taxon>
        <taxon>Flavobacteriia</taxon>
        <taxon>Flavobacteriales</taxon>
        <taxon>Flavobacteriaceae</taxon>
        <taxon>Nonlabens</taxon>
    </lineage>
</organism>
<feature type="transmembrane region" description="Helical" evidence="1">
    <location>
        <begin position="12"/>
        <end position="33"/>
    </location>
</feature>
<proteinExistence type="predicted"/>
<dbReference type="EMBL" id="JADKYU010000367">
    <property type="protein sequence ID" value="MBF4984113.1"/>
    <property type="molecule type" value="Genomic_DNA"/>
</dbReference>
<accession>A0ABS0A5P0</accession>
<protein>
    <submittedName>
        <fullName evidence="2">Efflux RND transporter permease subunit</fullName>
    </submittedName>
</protein>
<dbReference type="Gene3D" id="1.20.1640.10">
    <property type="entry name" value="Multidrug efflux transporter AcrB transmembrane domain"/>
    <property type="match status" value="1"/>
</dbReference>
<feature type="non-terminal residue" evidence="2">
    <location>
        <position position="63"/>
    </location>
</feature>